<feature type="non-terminal residue" evidence="1">
    <location>
        <position position="1"/>
    </location>
</feature>
<proteinExistence type="predicted"/>
<accession>A0A4R4ZJ27</accession>
<organism evidence="1 2">
    <name type="scientific">Actinomadura rubrisoli</name>
    <dbReference type="NCBI Taxonomy" id="2530368"/>
    <lineage>
        <taxon>Bacteria</taxon>
        <taxon>Bacillati</taxon>
        <taxon>Actinomycetota</taxon>
        <taxon>Actinomycetes</taxon>
        <taxon>Streptosporangiales</taxon>
        <taxon>Thermomonosporaceae</taxon>
        <taxon>Actinomadura</taxon>
    </lineage>
</organism>
<dbReference type="Proteomes" id="UP000294513">
    <property type="component" value="Unassembled WGS sequence"/>
</dbReference>
<sequence>DVDKRQGPRALLFFTEHIEADAVHEQVLRRDVIGGLLEQEPELAADVVLGVQATGLLEDRLGAHLLGCWRACPPRSALRRPPQAAR</sequence>
<protein>
    <submittedName>
        <fullName evidence="1">Uncharacterized protein</fullName>
    </submittedName>
</protein>
<dbReference type="AlphaFoldDB" id="A0A4R4ZJ27"/>
<keyword evidence="2" id="KW-1185">Reference proteome</keyword>
<dbReference type="RefSeq" id="WP_165976012.1">
    <property type="nucleotide sequence ID" value="NZ_SMKU01000754.1"/>
</dbReference>
<dbReference type="Pfam" id="PF14518">
    <property type="entry name" value="Haem_oxygenas_2"/>
    <property type="match status" value="1"/>
</dbReference>
<evidence type="ECO:0000313" key="2">
    <source>
        <dbReference type="Proteomes" id="UP000294513"/>
    </source>
</evidence>
<name>A0A4R4ZJ27_9ACTN</name>
<reference evidence="1 2" key="1">
    <citation type="submission" date="2019-03" db="EMBL/GenBank/DDBJ databases">
        <title>Draft genome sequences of novel Actinobacteria.</title>
        <authorList>
            <person name="Sahin N."/>
            <person name="Ay H."/>
            <person name="Saygin H."/>
        </authorList>
    </citation>
    <scope>NUCLEOTIDE SEQUENCE [LARGE SCALE GENOMIC DNA]</scope>
    <source>
        <strain evidence="1 2">H3C3</strain>
    </source>
</reference>
<comment type="caution">
    <text evidence="1">The sequence shown here is derived from an EMBL/GenBank/DDBJ whole genome shotgun (WGS) entry which is preliminary data.</text>
</comment>
<gene>
    <name evidence="1" type="ORF">E1298_47285</name>
</gene>
<dbReference type="EMBL" id="SMKU01000754">
    <property type="protein sequence ID" value="TDD58056.1"/>
    <property type="molecule type" value="Genomic_DNA"/>
</dbReference>
<evidence type="ECO:0000313" key="1">
    <source>
        <dbReference type="EMBL" id="TDD58056.1"/>
    </source>
</evidence>